<evidence type="ECO:0000256" key="1">
    <source>
        <dbReference type="ARBA" id="ARBA00004071"/>
    </source>
</evidence>
<protein>
    <recommendedName>
        <fullName evidence="3">alpha-L-fucosidase</fullName>
        <ecNumber evidence="3">3.2.1.51</ecNumber>
    </recommendedName>
</protein>
<dbReference type="SUPFAM" id="SSF51445">
    <property type="entry name" value="(Trans)glycosidases"/>
    <property type="match status" value="1"/>
</dbReference>
<evidence type="ECO:0000259" key="8">
    <source>
        <dbReference type="Pfam" id="PF01120"/>
    </source>
</evidence>
<dbReference type="SMART" id="SM00812">
    <property type="entry name" value="Alpha_L_fucos"/>
    <property type="match status" value="1"/>
</dbReference>
<evidence type="ECO:0000256" key="2">
    <source>
        <dbReference type="ARBA" id="ARBA00007951"/>
    </source>
</evidence>
<dbReference type="PANTHER" id="PTHR10030">
    <property type="entry name" value="ALPHA-L-FUCOSIDASE"/>
    <property type="match status" value="1"/>
</dbReference>
<evidence type="ECO:0000256" key="3">
    <source>
        <dbReference type="ARBA" id="ARBA00012662"/>
    </source>
</evidence>
<dbReference type="InterPro" id="IPR000933">
    <property type="entry name" value="Glyco_hydro_29"/>
</dbReference>
<dbReference type="Pfam" id="PF01120">
    <property type="entry name" value="Alpha_L_fucos"/>
    <property type="match status" value="1"/>
</dbReference>
<gene>
    <name evidence="9" type="ORF">GCM10023333_11750</name>
</gene>
<dbReference type="PANTHER" id="PTHR10030:SF37">
    <property type="entry name" value="ALPHA-L-FUCOSIDASE-RELATED"/>
    <property type="match status" value="1"/>
</dbReference>
<name>A0ABP9EHR2_9GAMM</name>
<feature type="chain" id="PRO_5045353229" description="alpha-L-fucosidase" evidence="7">
    <location>
        <begin position="31"/>
        <end position="889"/>
    </location>
</feature>
<keyword evidence="10" id="KW-1185">Reference proteome</keyword>
<dbReference type="InterPro" id="IPR057739">
    <property type="entry name" value="Glyco_hydro_29_N"/>
</dbReference>
<sequence>MVPKTVFFPRQSLLTGCILGALAIPGAALATPAMDSAANAALMAGGVDLSATRDERMGWFRDAKFGMFIHWGVYAMWEGQYQGNDTPRYAEWIWNNGRIPADEYIEMGNQFNPVNYDPKAWAEMAEQAGMTYMVITAKHHDGWALWDTPTSDWGVKDTPWGKDLLGPLKDAATDAGLRFGFYYSQSLDWGNQGDEGGVHWDKSYTEYGPDKSTWPERLEQYHAEIARPQVEELTTRYGDLDIFWWDMPKSITDDQGQQLADILWGNQPHIVSNGRLTGRNNAIDFGDFDTHEQSIPAVPQLDSYWESCMTMNHTWGWRVSDHDWKSTTTLIHNLTGVVAKGGNYLLNIGPKPDGSFPQASIDRLHEIGLWMDVNGEAIHGTEATPFLFQQAFNGAVTQRKHDEGTTLYLHVYDWPSDGELRVLGVGNDKLSAYLLADDKRSALTVNRDDKGVTIAVGGDAPDPHSSTVVLEVKGELDIFEVGGVMTAEGMILRALDSQYDGAVYESWDNSLSNWTADQGPATWSVDFNEPGRYAIEMLHGNLEDAQMALSLGEYQTELFLPATADLRMGRKHRTPVIVGELEVLKGGEQTLSLIPTEDSGELHFSELTVKHLPDALQRPDGNITLNALSADYAGQSEVRRGARHLLEGQKETFNWMSTITRQAGHFDAVIRYQSEQAQQLAIYVGEQRYDFTLPATGAFVEPLDIHLGQLNLSESGATPIRMEVTAKDTMDFYGIELYEANFFAAAQAEGQQLSTQFPIARAAYSHVDNGQHPQAYFADKVLDGNSETRWRPNIKKVKQRWFEIDQGEAVNIKTITTEITAPKRNAKLLEQLTLTVRYQDAKGQWQTLATLPVLKANEGFSVDKAARLWRFEFSEQRGNFSVRRVEMTQ</sequence>
<keyword evidence="5" id="KW-0378">Hydrolase</keyword>
<comment type="similarity">
    <text evidence="2">Belongs to the glycosyl hydrolase 29 family.</text>
</comment>
<feature type="signal peptide" evidence="7">
    <location>
        <begin position="1"/>
        <end position="30"/>
    </location>
</feature>
<dbReference type="Proteomes" id="UP001499988">
    <property type="component" value="Unassembled WGS sequence"/>
</dbReference>
<dbReference type="PRINTS" id="PR00741">
    <property type="entry name" value="GLHYDRLASE29"/>
</dbReference>
<evidence type="ECO:0000256" key="7">
    <source>
        <dbReference type="SAM" id="SignalP"/>
    </source>
</evidence>
<accession>A0ABP9EHR2</accession>
<evidence type="ECO:0000313" key="10">
    <source>
        <dbReference type="Proteomes" id="UP001499988"/>
    </source>
</evidence>
<feature type="domain" description="Glycoside hydrolase family 29 N-terminal" evidence="8">
    <location>
        <begin position="54"/>
        <end position="376"/>
    </location>
</feature>
<dbReference type="EMBL" id="BAABJZ010000015">
    <property type="protein sequence ID" value="GAA4879437.1"/>
    <property type="molecule type" value="Genomic_DNA"/>
</dbReference>
<dbReference type="InterPro" id="IPR016286">
    <property type="entry name" value="FUC_metazoa-typ"/>
</dbReference>
<dbReference type="Gene3D" id="3.20.20.80">
    <property type="entry name" value="Glycosidases"/>
    <property type="match status" value="1"/>
</dbReference>
<reference evidence="10" key="1">
    <citation type="journal article" date="2019" name="Int. J. Syst. Evol. Microbiol.">
        <title>The Global Catalogue of Microorganisms (GCM) 10K type strain sequencing project: providing services to taxonomists for standard genome sequencing and annotation.</title>
        <authorList>
            <consortium name="The Broad Institute Genomics Platform"/>
            <consortium name="The Broad Institute Genome Sequencing Center for Infectious Disease"/>
            <person name="Wu L."/>
            <person name="Ma J."/>
        </authorList>
    </citation>
    <scope>NUCLEOTIDE SEQUENCE [LARGE SCALE GENOMIC DNA]</scope>
    <source>
        <strain evidence="10">JCM 18401</strain>
    </source>
</reference>
<organism evidence="9 10">
    <name type="scientific">Ferrimonas pelagia</name>
    <dbReference type="NCBI Taxonomy" id="1177826"/>
    <lineage>
        <taxon>Bacteria</taxon>
        <taxon>Pseudomonadati</taxon>
        <taxon>Pseudomonadota</taxon>
        <taxon>Gammaproteobacteria</taxon>
        <taxon>Alteromonadales</taxon>
        <taxon>Ferrimonadaceae</taxon>
        <taxon>Ferrimonas</taxon>
    </lineage>
</organism>
<dbReference type="Gene3D" id="2.60.120.260">
    <property type="entry name" value="Galactose-binding domain-like"/>
    <property type="match status" value="1"/>
</dbReference>
<evidence type="ECO:0000256" key="4">
    <source>
        <dbReference type="ARBA" id="ARBA00022729"/>
    </source>
</evidence>
<evidence type="ECO:0000256" key="6">
    <source>
        <dbReference type="ARBA" id="ARBA00023295"/>
    </source>
</evidence>
<dbReference type="InterPro" id="IPR017853">
    <property type="entry name" value="GH"/>
</dbReference>
<keyword evidence="4 7" id="KW-0732">Signal</keyword>
<dbReference type="EC" id="3.2.1.51" evidence="3"/>
<comment type="function">
    <text evidence="1">Alpha-L-fucosidase is responsible for hydrolyzing the alpha-1,6-linked fucose joined to the reducing-end N-acetylglucosamine of the carbohydrate moieties of glycoproteins.</text>
</comment>
<evidence type="ECO:0000256" key="5">
    <source>
        <dbReference type="ARBA" id="ARBA00022801"/>
    </source>
</evidence>
<proteinExistence type="inferred from homology"/>
<comment type="caution">
    <text evidence="9">The sequence shown here is derived from an EMBL/GenBank/DDBJ whole genome shotgun (WGS) entry which is preliminary data.</text>
</comment>
<keyword evidence="6" id="KW-0326">Glycosidase</keyword>
<evidence type="ECO:0000313" key="9">
    <source>
        <dbReference type="EMBL" id="GAA4879437.1"/>
    </source>
</evidence>